<dbReference type="EMBL" id="CALBWS010000034">
    <property type="protein sequence ID" value="CAH2716861.1"/>
    <property type="molecule type" value="Genomic_DNA"/>
</dbReference>
<gene>
    <name evidence="1" type="ORF">BACCIP111895_04049</name>
</gene>
<evidence type="ECO:0000313" key="2">
    <source>
        <dbReference type="Proteomes" id="UP000838308"/>
    </source>
</evidence>
<dbReference type="Proteomes" id="UP000838308">
    <property type="component" value="Unassembled WGS sequence"/>
</dbReference>
<sequence>MRKIAIVLGLFLLGIGIIPIKYFTTLLDSKDSAIIVNKHYPFTDDYQDKRKLAKAVDNIFIAEVIREVENEQYSGNPNTQFLVRITQNIKGALLGDITVNQEGGYFKEKGKLYLLTYEKSPLLKKGEMYLFAVTATKKGYFEMMPKYGSMLLDNEDEKIKQIEEFRKILAVN</sequence>
<name>A0ABM9EW45_9BACI</name>
<comment type="caution">
    <text evidence="1">The sequence shown here is derived from an EMBL/GenBank/DDBJ whole genome shotgun (WGS) entry which is preliminary data.</text>
</comment>
<reference evidence="1" key="1">
    <citation type="submission" date="2022-04" db="EMBL/GenBank/DDBJ databases">
        <authorList>
            <person name="Criscuolo A."/>
        </authorList>
    </citation>
    <scope>NUCLEOTIDE SEQUENCE</scope>
    <source>
        <strain evidence="1">CIP111895</strain>
    </source>
</reference>
<dbReference type="RefSeq" id="WP_248737097.1">
    <property type="nucleotide sequence ID" value="NZ_CALBWS010000034.1"/>
</dbReference>
<organism evidence="1 2">
    <name type="scientific">Neobacillus rhizosphaerae</name>
    <dbReference type="NCBI Taxonomy" id="2880965"/>
    <lineage>
        <taxon>Bacteria</taxon>
        <taxon>Bacillati</taxon>
        <taxon>Bacillota</taxon>
        <taxon>Bacilli</taxon>
        <taxon>Bacillales</taxon>
        <taxon>Bacillaceae</taxon>
        <taxon>Neobacillus</taxon>
    </lineage>
</organism>
<proteinExistence type="predicted"/>
<protein>
    <submittedName>
        <fullName evidence="1">Uncharacterized protein</fullName>
    </submittedName>
</protein>
<evidence type="ECO:0000313" key="1">
    <source>
        <dbReference type="EMBL" id="CAH2716861.1"/>
    </source>
</evidence>
<accession>A0ABM9EW45</accession>
<keyword evidence="2" id="KW-1185">Reference proteome</keyword>